<proteinExistence type="predicted"/>
<reference evidence="1 2" key="1">
    <citation type="submission" date="2015-09" db="EMBL/GenBank/DDBJ databases">
        <authorList>
            <consortium name="Pathogen Informatics"/>
        </authorList>
    </citation>
    <scope>NUCLEOTIDE SEQUENCE [LARGE SCALE GENOMIC DNA]</scope>
    <source>
        <strain evidence="1 2">2789STDY5834885</strain>
    </source>
</reference>
<dbReference type="Proteomes" id="UP000095709">
    <property type="component" value="Unassembled WGS sequence"/>
</dbReference>
<dbReference type="RefSeq" id="WP_055266172.1">
    <property type="nucleotide sequence ID" value="NZ_CZAL01000006.1"/>
</dbReference>
<evidence type="ECO:0000313" key="2">
    <source>
        <dbReference type="Proteomes" id="UP000095709"/>
    </source>
</evidence>
<dbReference type="AlphaFoldDB" id="A0A174KUM9"/>
<sequence length="61" mass="7126">MKEEMKNTQIIEIPEGTFEGNCSDCVYADWNDTDRYGRVYCRGSYGGYNNPSDRNGCFYYK</sequence>
<accession>A0A174KUM9</accession>
<protein>
    <submittedName>
        <fullName evidence="1">Uncharacterized protein</fullName>
    </submittedName>
</protein>
<name>A0A174KUM9_9FIRM</name>
<organism evidence="1 2">
    <name type="scientific">Fusicatenibacter saccharivorans</name>
    <dbReference type="NCBI Taxonomy" id="1150298"/>
    <lineage>
        <taxon>Bacteria</taxon>
        <taxon>Bacillati</taxon>
        <taxon>Bacillota</taxon>
        <taxon>Clostridia</taxon>
        <taxon>Lachnospirales</taxon>
        <taxon>Lachnospiraceae</taxon>
        <taxon>Fusicatenibacter</taxon>
    </lineage>
</organism>
<evidence type="ECO:0000313" key="1">
    <source>
        <dbReference type="EMBL" id="CUP13767.1"/>
    </source>
</evidence>
<gene>
    <name evidence="1" type="ORF">ERS852498_01319</name>
</gene>
<dbReference type="EMBL" id="CZAL01000006">
    <property type="protein sequence ID" value="CUP13767.1"/>
    <property type="molecule type" value="Genomic_DNA"/>
</dbReference>